<dbReference type="GeneID" id="65133622"/>
<name>A0A898KAL1_9CAUD</name>
<reference evidence="1" key="1">
    <citation type="submission" date="2021-01" db="EMBL/GenBank/DDBJ databases">
        <authorList>
            <person name="Shang Y."/>
        </authorList>
    </citation>
    <scope>NUCLEOTIDE SEQUENCE</scope>
</reference>
<dbReference type="Proteomes" id="UP000662760">
    <property type="component" value="Segment"/>
</dbReference>
<sequence length="101" mass="11834">MHTLKRIGPYTSPEVYMTDSTNMVCIELGYDFKIVLPVEKGQELLRLLSEAEMYEETRNYGKGADRIVVKPMDKRIQMWFLSRTMYDVGKLDFLRTEDATD</sequence>
<evidence type="ECO:0000313" key="2">
    <source>
        <dbReference type="Proteomes" id="UP000662760"/>
    </source>
</evidence>
<evidence type="ECO:0000313" key="1">
    <source>
        <dbReference type="EMBL" id="QSJ03984.1"/>
    </source>
</evidence>
<keyword evidence="2" id="KW-1185">Reference proteome</keyword>
<dbReference type="KEGG" id="vg:65133622"/>
<protein>
    <submittedName>
        <fullName evidence="1">Uncharacterized protein</fullName>
    </submittedName>
</protein>
<organism evidence="1 2">
    <name type="scientific">Salmonella phage vB_SalP_TR2</name>
    <dbReference type="NCBI Taxonomy" id="2812854"/>
    <lineage>
        <taxon>Viruses</taxon>
        <taxon>Duplodnaviria</taxon>
        <taxon>Heunggongvirae</taxon>
        <taxon>Uroviricota</taxon>
        <taxon>Caudoviricetes</taxon>
        <taxon>Schitoviridae</taxon>
        <taxon>Triduovirus</taxon>
        <taxon>Triduovirus Tr2</taxon>
    </lineage>
</organism>
<dbReference type="EMBL" id="MW544066">
    <property type="protein sequence ID" value="QSJ03984.1"/>
    <property type="molecule type" value="Genomic_DNA"/>
</dbReference>
<proteinExistence type="predicted"/>
<dbReference type="RefSeq" id="YP_010115018.1">
    <property type="nucleotide sequence ID" value="NC_055921.1"/>
</dbReference>
<accession>A0A898KAL1</accession>